<keyword evidence="2" id="KW-1185">Reference proteome</keyword>
<dbReference type="Proteomes" id="UP001145114">
    <property type="component" value="Unassembled WGS sequence"/>
</dbReference>
<dbReference type="EMBL" id="JAMZIH010003177">
    <property type="protein sequence ID" value="KAJ1676997.1"/>
    <property type="molecule type" value="Genomic_DNA"/>
</dbReference>
<proteinExistence type="predicted"/>
<organism evidence="1 2">
    <name type="scientific">Spiromyces aspiralis</name>
    <dbReference type="NCBI Taxonomy" id="68401"/>
    <lineage>
        <taxon>Eukaryota</taxon>
        <taxon>Fungi</taxon>
        <taxon>Fungi incertae sedis</taxon>
        <taxon>Zoopagomycota</taxon>
        <taxon>Kickxellomycotina</taxon>
        <taxon>Kickxellomycetes</taxon>
        <taxon>Kickxellales</taxon>
        <taxon>Kickxellaceae</taxon>
        <taxon>Spiromyces</taxon>
    </lineage>
</organism>
<evidence type="ECO:0000313" key="1">
    <source>
        <dbReference type="EMBL" id="KAJ1676997.1"/>
    </source>
</evidence>
<protein>
    <submittedName>
        <fullName evidence="1">Uncharacterized protein</fullName>
    </submittedName>
</protein>
<evidence type="ECO:0000313" key="2">
    <source>
        <dbReference type="Proteomes" id="UP001145114"/>
    </source>
</evidence>
<gene>
    <name evidence="1" type="ORF">EV182_007094</name>
</gene>
<accession>A0ACC1HLC4</accession>
<comment type="caution">
    <text evidence="1">The sequence shown here is derived from an EMBL/GenBank/DDBJ whole genome shotgun (WGS) entry which is preliminary data.</text>
</comment>
<reference evidence="1" key="1">
    <citation type="submission" date="2022-06" db="EMBL/GenBank/DDBJ databases">
        <title>Phylogenomic reconstructions and comparative analyses of Kickxellomycotina fungi.</title>
        <authorList>
            <person name="Reynolds N.K."/>
            <person name="Stajich J.E."/>
            <person name="Barry K."/>
            <person name="Grigoriev I.V."/>
            <person name="Crous P."/>
            <person name="Smith M.E."/>
        </authorList>
    </citation>
    <scope>NUCLEOTIDE SEQUENCE</scope>
    <source>
        <strain evidence="1">RSA 2271</strain>
    </source>
</reference>
<feature type="non-terminal residue" evidence="1">
    <location>
        <position position="200"/>
    </location>
</feature>
<sequence>MSETTYELIYFPAIGIAEVIRQILSYSGANWKETNFTPDEWKEIKPTMPFERLPVLIERRPNGETLTLSESQPIERYLARKFGLISSDPDLAVQQEIVRDQFVDAQISLALWKNYNKDDFQERFETNAKVLSSRHEERLEKSEGDFYFGNEVSYPDIAAYCFFKFVKEREAIGEFAEEKNPRFHNLIKKLGQILEAKKQQ</sequence>
<name>A0ACC1HLC4_9FUNG</name>